<dbReference type="InterPro" id="IPR050438">
    <property type="entry name" value="LMW_PTPase"/>
</dbReference>
<name>A0A1H9AWQ4_9ACTN</name>
<evidence type="ECO:0000256" key="3">
    <source>
        <dbReference type="ARBA" id="ARBA00022801"/>
    </source>
</evidence>
<dbReference type="Proteomes" id="UP000198504">
    <property type="component" value="Unassembled WGS sequence"/>
</dbReference>
<gene>
    <name evidence="8" type="ORF">SAMN05421756_101760</name>
</gene>
<dbReference type="PANTHER" id="PTHR11717:SF7">
    <property type="entry name" value="LOW MOLECULAR WEIGHT PHOSPHOTYROSINE PROTEIN PHOSPHATASE"/>
    <property type="match status" value="1"/>
</dbReference>
<sequence>MSGRPVEVVFVCWGNICRSPMAERVAEKMAAEAGLSDQVRFTSAGTSREELGEPIDPRARRVLEAHGYRAGGHSAHQITPDEIAGADLVIAAEPLHVDRMLRMAPEADNLSLLSDHDPAAPEGSGLPDPWYGGPEGFEDTLAAVEAAMPGVLDEVRRLGAGSR</sequence>
<dbReference type="PANTHER" id="PTHR11717">
    <property type="entry name" value="LOW MOLECULAR WEIGHT PROTEIN TYROSINE PHOSPHATASE"/>
    <property type="match status" value="1"/>
</dbReference>
<keyword evidence="4" id="KW-0904">Protein phosphatase</keyword>
<dbReference type="STRING" id="1036181.SAMN05421756_101760"/>
<dbReference type="PRINTS" id="PR00719">
    <property type="entry name" value="LMWPTPASE"/>
</dbReference>
<dbReference type="SUPFAM" id="SSF52788">
    <property type="entry name" value="Phosphotyrosine protein phosphatases I"/>
    <property type="match status" value="1"/>
</dbReference>
<dbReference type="InterPro" id="IPR023485">
    <property type="entry name" value="Ptyr_pPase"/>
</dbReference>
<feature type="active site" description="Proton donor" evidence="5">
    <location>
        <position position="128"/>
    </location>
</feature>
<dbReference type="CDD" id="cd16343">
    <property type="entry name" value="LMWPTP"/>
    <property type="match status" value="1"/>
</dbReference>
<dbReference type="InterPro" id="IPR036196">
    <property type="entry name" value="Ptyr_pPase_sf"/>
</dbReference>
<evidence type="ECO:0000256" key="5">
    <source>
        <dbReference type="PIRSR" id="PIRSR617867-1"/>
    </source>
</evidence>
<accession>A0A1H9AWQ4</accession>
<feature type="active site" evidence="5">
    <location>
        <position position="18"/>
    </location>
</feature>
<evidence type="ECO:0000256" key="4">
    <source>
        <dbReference type="ARBA" id="ARBA00022912"/>
    </source>
</evidence>
<evidence type="ECO:0000313" key="8">
    <source>
        <dbReference type="EMBL" id="SEP81214.1"/>
    </source>
</evidence>
<feature type="domain" description="Phosphotyrosine protein phosphatase I" evidence="7">
    <location>
        <begin position="6"/>
        <end position="154"/>
    </location>
</feature>
<protein>
    <recommendedName>
        <fullName evidence="2">protein-tyrosine-phosphatase</fullName>
        <ecNumber evidence="2">3.1.3.48</ecNumber>
    </recommendedName>
</protein>
<evidence type="ECO:0000313" key="9">
    <source>
        <dbReference type="Proteomes" id="UP000198504"/>
    </source>
</evidence>
<feature type="active site" description="Nucleophile" evidence="5">
    <location>
        <position position="12"/>
    </location>
</feature>
<evidence type="ECO:0000256" key="1">
    <source>
        <dbReference type="ARBA" id="ARBA00011063"/>
    </source>
</evidence>
<dbReference type="Pfam" id="PF01451">
    <property type="entry name" value="LMWPc"/>
    <property type="match status" value="1"/>
</dbReference>
<reference evidence="9" key="1">
    <citation type="submission" date="2016-10" db="EMBL/GenBank/DDBJ databases">
        <authorList>
            <person name="Varghese N."/>
            <person name="Submissions S."/>
        </authorList>
    </citation>
    <scope>NUCLEOTIDE SEQUENCE [LARGE SCALE GENOMIC DNA]</scope>
    <source>
        <strain evidence="9">CGMCC 4.6856</strain>
    </source>
</reference>
<keyword evidence="9" id="KW-1185">Reference proteome</keyword>
<dbReference type="RefSeq" id="WP_269766188.1">
    <property type="nucleotide sequence ID" value="NZ_FOFA01000001.1"/>
</dbReference>
<dbReference type="GO" id="GO:0004725">
    <property type="term" value="F:protein tyrosine phosphatase activity"/>
    <property type="evidence" value="ECO:0007669"/>
    <property type="project" value="UniProtKB-EC"/>
</dbReference>
<dbReference type="InterPro" id="IPR017867">
    <property type="entry name" value="Tyr_phospatase_low_mol_wt"/>
</dbReference>
<evidence type="ECO:0000256" key="6">
    <source>
        <dbReference type="SAM" id="MobiDB-lite"/>
    </source>
</evidence>
<proteinExistence type="inferred from homology"/>
<evidence type="ECO:0000259" key="7">
    <source>
        <dbReference type="SMART" id="SM00226"/>
    </source>
</evidence>
<dbReference type="SMART" id="SM00226">
    <property type="entry name" value="LMWPc"/>
    <property type="match status" value="1"/>
</dbReference>
<keyword evidence="3" id="KW-0378">Hydrolase</keyword>
<organism evidence="8 9">
    <name type="scientific">Microlunatus flavus</name>
    <dbReference type="NCBI Taxonomy" id="1036181"/>
    <lineage>
        <taxon>Bacteria</taxon>
        <taxon>Bacillati</taxon>
        <taxon>Actinomycetota</taxon>
        <taxon>Actinomycetes</taxon>
        <taxon>Propionibacteriales</taxon>
        <taxon>Propionibacteriaceae</taxon>
        <taxon>Microlunatus</taxon>
    </lineage>
</organism>
<dbReference type="EC" id="3.1.3.48" evidence="2"/>
<feature type="region of interest" description="Disordered" evidence="6">
    <location>
        <begin position="114"/>
        <end position="136"/>
    </location>
</feature>
<evidence type="ECO:0000256" key="2">
    <source>
        <dbReference type="ARBA" id="ARBA00013064"/>
    </source>
</evidence>
<dbReference type="EMBL" id="FOFA01000001">
    <property type="protein sequence ID" value="SEP81214.1"/>
    <property type="molecule type" value="Genomic_DNA"/>
</dbReference>
<dbReference type="Gene3D" id="3.40.50.2300">
    <property type="match status" value="1"/>
</dbReference>
<comment type="similarity">
    <text evidence="1">Belongs to the low molecular weight phosphotyrosine protein phosphatase family.</text>
</comment>
<dbReference type="AlphaFoldDB" id="A0A1H9AWQ4"/>